<dbReference type="Pfam" id="PF01757">
    <property type="entry name" value="Acyl_transf_3"/>
    <property type="match status" value="1"/>
</dbReference>
<keyword evidence="1" id="KW-0812">Transmembrane</keyword>
<feature type="transmembrane region" description="Helical" evidence="1">
    <location>
        <begin position="69"/>
        <end position="87"/>
    </location>
</feature>
<keyword evidence="1" id="KW-1133">Transmembrane helix</keyword>
<dbReference type="GO" id="GO:0016020">
    <property type="term" value="C:membrane"/>
    <property type="evidence" value="ECO:0007669"/>
    <property type="project" value="TreeGrafter"/>
</dbReference>
<dbReference type="InterPro" id="IPR002656">
    <property type="entry name" value="Acyl_transf_3_dom"/>
</dbReference>
<sequence>MDCQRALFFKAKKLKTIFYQLVSVRETTKAHYFHVLDGWRGLSILFVLATHLLPLGLKAWKLNETFGPMGMAIFFTLSGFLITNFLIHRPKLYDFIIRRFFRIIPLAWLYLIVALPILGANFSQVPAHFFFYANWPPMDFITGSSHFWSLCLEMQFYVAIAILFFLFKERAFYLTMALCLFFTLYRVHSGVHIAINTYYRIDEILAGVIVAMAYNNKAGNGLITFFKWVNPYYMMVLFVLSCHPDSGVMNYFRPYFAAILVASTLYESTSKLTRFLNLNVLVYLASISYALYVIHPLLAHTWLGSGELIEKYAKRPLLFIILFVLAHASTFHYEKYWIALAKKITN</sequence>
<keyword evidence="1" id="KW-0472">Membrane</keyword>
<evidence type="ECO:0000259" key="2">
    <source>
        <dbReference type="Pfam" id="PF01757"/>
    </source>
</evidence>
<dbReference type="KEGG" id="cza:CYCME_1413"/>
<dbReference type="InterPro" id="IPR050879">
    <property type="entry name" value="Acyltransferase_3"/>
</dbReference>
<reference evidence="4" key="2">
    <citation type="journal article" date="2016" name="Environ. Microbiol. Rep.">
        <title>Analysis of defence systems and a conjugative IncP-1 plasmid in the marine polyaromatic hydrocarbons-degrading bacterium Cycloclasticus sp. 78-ME.</title>
        <authorList>
            <person name="Yakimov M.M."/>
            <person name="Crisafi F."/>
            <person name="Messina E."/>
            <person name="Smedile F."/>
            <person name="Lopatina A."/>
            <person name="Denaro R."/>
            <person name="Pieper D.H."/>
            <person name="Golyshin P.N."/>
            <person name="Giuliano L."/>
        </authorList>
    </citation>
    <scope>NUCLEOTIDE SEQUENCE [LARGE SCALE GENOMIC DNA]</scope>
    <source>
        <strain evidence="4">78-ME</strain>
    </source>
</reference>
<gene>
    <name evidence="3" type="ORF">CYCME_1413</name>
</gene>
<keyword evidence="4" id="KW-1185">Reference proteome</keyword>
<reference evidence="3 4" key="1">
    <citation type="submission" date="2013-05" db="EMBL/GenBank/DDBJ databases">
        <title>Between feast and famine: a lifestyle of most important marine PAH-degrading bacterium Cycloclasticus sp. 7ME.</title>
        <authorList>
            <person name="Yakimov M.M."/>
            <person name="Messina E."/>
            <person name="Genovese M."/>
            <person name="Denaro R."/>
            <person name="Crisafi F."/>
            <person name="Russo D."/>
            <person name="Cappello S."/>
            <person name="Santisi S."/>
            <person name="Smedile F."/>
            <person name="Golyshina O.V."/>
            <person name="Tran H."/>
            <person name="Pieper D.H."/>
            <person name="Golyshin P.N."/>
            <person name="Giuliano L."/>
        </authorList>
    </citation>
    <scope>NUCLEOTIDE SEQUENCE [LARGE SCALE GENOMIC DNA]</scope>
    <source>
        <strain evidence="3 4">78-ME</strain>
    </source>
</reference>
<feature type="transmembrane region" description="Helical" evidence="1">
    <location>
        <begin position="280"/>
        <end position="303"/>
    </location>
</feature>
<proteinExistence type="predicted"/>
<organism evidence="3 4">
    <name type="scientific">Cycloclasticus zancles 78-ME</name>
    <dbReference type="NCBI Taxonomy" id="1198232"/>
    <lineage>
        <taxon>Bacteria</taxon>
        <taxon>Pseudomonadati</taxon>
        <taxon>Pseudomonadota</taxon>
        <taxon>Gammaproteobacteria</taxon>
        <taxon>Thiotrichales</taxon>
        <taxon>Piscirickettsiaceae</taxon>
        <taxon>Cycloclasticus</taxon>
    </lineage>
</organism>
<keyword evidence="3" id="KW-0012">Acyltransferase</keyword>
<dbReference type="EMBL" id="CP005996">
    <property type="protein sequence ID" value="AGS39741.1"/>
    <property type="molecule type" value="Genomic_DNA"/>
</dbReference>
<dbReference type="HOGENOM" id="CLU_005679_1_4_6"/>
<dbReference type="eggNOG" id="COG1835">
    <property type="taxonomic scope" value="Bacteria"/>
</dbReference>
<evidence type="ECO:0000313" key="3">
    <source>
        <dbReference type="EMBL" id="AGS39741.1"/>
    </source>
</evidence>
<dbReference type="AlphaFoldDB" id="S5T7H9"/>
<feature type="transmembrane region" description="Helical" evidence="1">
    <location>
        <begin position="108"/>
        <end position="127"/>
    </location>
</feature>
<evidence type="ECO:0000256" key="1">
    <source>
        <dbReference type="SAM" id="Phobius"/>
    </source>
</evidence>
<protein>
    <submittedName>
        <fullName evidence="3">Acyltransferase 3</fullName>
    </submittedName>
</protein>
<dbReference type="PANTHER" id="PTHR23028">
    <property type="entry name" value="ACETYLTRANSFERASE"/>
    <property type="match status" value="1"/>
</dbReference>
<accession>S5T7H9</accession>
<keyword evidence="3" id="KW-0808">Transferase</keyword>
<dbReference type="Proteomes" id="UP000015380">
    <property type="component" value="Chromosome"/>
</dbReference>
<feature type="transmembrane region" description="Helical" evidence="1">
    <location>
        <begin position="39"/>
        <end position="57"/>
    </location>
</feature>
<feature type="transmembrane region" description="Helical" evidence="1">
    <location>
        <begin position="172"/>
        <end position="191"/>
    </location>
</feature>
<dbReference type="GO" id="GO:0000271">
    <property type="term" value="P:polysaccharide biosynthetic process"/>
    <property type="evidence" value="ECO:0007669"/>
    <property type="project" value="TreeGrafter"/>
</dbReference>
<dbReference type="RefSeq" id="WP_020932579.1">
    <property type="nucleotide sequence ID" value="NC_021917.1"/>
</dbReference>
<feature type="transmembrane region" description="Helical" evidence="1">
    <location>
        <begin position="147"/>
        <end position="167"/>
    </location>
</feature>
<name>S5T7H9_9GAMM</name>
<dbReference type="PANTHER" id="PTHR23028:SF53">
    <property type="entry name" value="ACYL_TRANSF_3 DOMAIN-CONTAINING PROTEIN"/>
    <property type="match status" value="1"/>
</dbReference>
<evidence type="ECO:0000313" key="4">
    <source>
        <dbReference type="Proteomes" id="UP000015380"/>
    </source>
</evidence>
<feature type="transmembrane region" description="Helical" evidence="1">
    <location>
        <begin position="315"/>
        <end position="333"/>
    </location>
</feature>
<dbReference type="PATRIC" id="fig|1198232.3.peg.1402"/>
<dbReference type="GO" id="GO:0016747">
    <property type="term" value="F:acyltransferase activity, transferring groups other than amino-acyl groups"/>
    <property type="evidence" value="ECO:0007669"/>
    <property type="project" value="InterPro"/>
</dbReference>
<feature type="domain" description="Acyltransferase 3" evidence="2">
    <location>
        <begin position="36"/>
        <end position="326"/>
    </location>
</feature>